<dbReference type="PRINTS" id="PR00742">
    <property type="entry name" value="GLHYDRLASE35"/>
</dbReference>
<proteinExistence type="inferred from homology"/>
<evidence type="ECO:0000313" key="3">
    <source>
        <dbReference type="EMBL" id="JAP95724.1"/>
    </source>
</evidence>
<evidence type="ECO:0000259" key="2">
    <source>
        <dbReference type="Pfam" id="PF01301"/>
    </source>
</evidence>
<dbReference type="EMBL" id="GDID01000882">
    <property type="protein sequence ID" value="JAP95724.1"/>
    <property type="molecule type" value="Transcribed_RNA"/>
</dbReference>
<feature type="non-terminal residue" evidence="3">
    <location>
        <position position="1"/>
    </location>
</feature>
<evidence type="ECO:0000256" key="1">
    <source>
        <dbReference type="ARBA" id="ARBA00009809"/>
    </source>
</evidence>
<dbReference type="InterPro" id="IPR017853">
    <property type="entry name" value="GH"/>
</dbReference>
<dbReference type="Pfam" id="PF01301">
    <property type="entry name" value="Glyco_hydro_35"/>
    <property type="match status" value="1"/>
</dbReference>
<reference evidence="3" key="1">
    <citation type="submission" date="2015-07" db="EMBL/GenBank/DDBJ databases">
        <title>Adaptation to a free-living lifestyle via gene acquisitions in the diplomonad Trepomonas sp. PC1.</title>
        <authorList>
            <person name="Xu F."/>
            <person name="Jerlstrom-Hultqvist J."/>
            <person name="Kolisko M."/>
            <person name="Simpson A.G.B."/>
            <person name="Roger A.J."/>
            <person name="Svard S.G."/>
            <person name="Andersson J.O."/>
        </authorList>
    </citation>
    <scope>NUCLEOTIDE SEQUENCE</scope>
    <source>
        <strain evidence="3">PC1</strain>
    </source>
</reference>
<dbReference type="AlphaFoldDB" id="A0A146KIS5"/>
<accession>A0A146KIS5</accession>
<feature type="domain" description="Glycoside hydrolase 35 catalytic" evidence="2">
    <location>
        <begin position="30"/>
        <end position="125"/>
    </location>
</feature>
<dbReference type="SUPFAM" id="SSF51445">
    <property type="entry name" value="(Trans)glycosidases"/>
    <property type="match status" value="1"/>
</dbReference>
<dbReference type="InterPro" id="IPR031330">
    <property type="entry name" value="Gly_Hdrlase_35_cat"/>
</dbReference>
<comment type="similarity">
    <text evidence="1">Belongs to the glycosyl hydrolase 35 family.</text>
</comment>
<dbReference type="GO" id="GO:0005975">
    <property type="term" value="P:carbohydrate metabolic process"/>
    <property type="evidence" value="ECO:0007669"/>
    <property type="project" value="InterPro"/>
</dbReference>
<dbReference type="GO" id="GO:0004553">
    <property type="term" value="F:hydrolase activity, hydrolyzing O-glycosyl compounds"/>
    <property type="evidence" value="ECO:0007669"/>
    <property type="project" value="InterPro"/>
</dbReference>
<dbReference type="PANTHER" id="PTHR23421">
    <property type="entry name" value="BETA-GALACTOSIDASE RELATED"/>
    <property type="match status" value="1"/>
</dbReference>
<feature type="non-terminal residue" evidence="3">
    <location>
        <position position="131"/>
    </location>
</feature>
<dbReference type="Gene3D" id="3.20.20.80">
    <property type="entry name" value="Glycosidases"/>
    <property type="match status" value="1"/>
</dbReference>
<dbReference type="InterPro" id="IPR001944">
    <property type="entry name" value="Glycoside_Hdrlase_35"/>
</dbReference>
<gene>
    <name evidence="3" type="ORF">TPC1_11182</name>
</gene>
<protein>
    <submittedName>
        <fullName evidence="3">Beta-galactosidase</fullName>
    </submittedName>
</protein>
<sequence>DFYQNLNPNHIFKDQVVGLDGDIDINLFNQFQNYFNQPVMVTETYPGWIGHWGENPFAAVDIRQFIKQYITFNVSFCIYMVHGGSNFGITAGSNEKDDQVMIDFQSYDYGSPIAEDGSKSKFFDNYRMIMG</sequence>
<organism evidence="3">
    <name type="scientific">Trepomonas sp. PC1</name>
    <dbReference type="NCBI Taxonomy" id="1076344"/>
    <lineage>
        <taxon>Eukaryota</taxon>
        <taxon>Metamonada</taxon>
        <taxon>Diplomonadida</taxon>
        <taxon>Hexamitidae</taxon>
        <taxon>Hexamitinae</taxon>
        <taxon>Trepomonas</taxon>
    </lineage>
</organism>
<name>A0A146KIS5_9EUKA</name>